<dbReference type="InterPro" id="IPR001650">
    <property type="entry name" value="Helicase_C-like"/>
</dbReference>
<dbReference type="AlphaFoldDB" id="A0A7C5WYU6"/>
<feature type="coiled-coil region" evidence="2">
    <location>
        <begin position="633"/>
        <end position="695"/>
    </location>
</feature>
<keyword evidence="2" id="KW-0175">Coiled coil</keyword>
<proteinExistence type="predicted"/>
<dbReference type="PROSITE" id="PS51194">
    <property type="entry name" value="HELICASE_CTER"/>
    <property type="match status" value="1"/>
</dbReference>
<dbReference type="CDD" id="cd09178">
    <property type="entry name" value="PLDc_N_Snf2_like"/>
    <property type="match status" value="1"/>
</dbReference>
<dbReference type="SMART" id="SM00490">
    <property type="entry name" value="HELICc"/>
    <property type="match status" value="1"/>
</dbReference>
<name>A0A7C5WYU6_9AQUI</name>
<dbReference type="PANTHER" id="PTHR45766:SF6">
    <property type="entry name" value="SWI_SNF-RELATED MATRIX-ASSOCIATED ACTIN-DEPENDENT REGULATOR OF CHROMATIN SUBFAMILY A-LIKE PROTEIN 1"/>
    <property type="match status" value="1"/>
</dbReference>
<dbReference type="InterPro" id="IPR025202">
    <property type="entry name" value="PLD-like_dom"/>
</dbReference>
<dbReference type="Gene3D" id="3.40.50.300">
    <property type="entry name" value="P-loop containing nucleotide triphosphate hydrolases"/>
    <property type="match status" value="2"/>
</dbReference>
<evidence type="ECO:0000256" key="2">
    <source>
        <dbReference type="SAM" id="Coils"/>
    </source>
</evidence>
<evidence type="ECO:0000259" key="3">
    <source>
        <dbReference type="PROSITE" id="PS51192"/>
    </source>
</evidence>
<dbReference type="GO" id="GO:0016787">
    <property type="term" value="F:hydrolase activity"/>
    <property type="evidence" value="ECO:0007669"/>
    <property type="project" value="UniProtKB-KW"/>
</dbReference>
<protein>
    <submittedName>
        <fullName evidence="5">Helicase</fullName>
    </submittedName>
</protein>
<sequence length="1098" mass="129758">MSQNFITNAQERTLEGRLKTLIKHSKELKFLVGFFYFSGVQALYETLKELEKEGKLKEEHIKVLVGLSVDKGVYGLYELAHGNKSKEEVKNSFLQSLEKAFTSEELDKKEIYEQVEFFLKLLEEKKLVIKKTREPNHAKLYLFKLEGDLLQHTFITGSSNLTLAGLKGQEEFNVEIKDYGFESAEKYFDERWERAVPLSPEDIIKVFKTRTFFREITPFVAYAYLLKNYLELHQGKLPMSELEEIMERAGYEPYDYQLSAVAQAVACCEDHGGVILADVVGLGKTVIACLTAKALGKRGIVICPPHLVGDDYEKSGWKKYIEDFELHGWKVFSLGKLEEVKEYVKDRNIEVVIIDEAHRFRNQRTESYFYLSEICRGKTVILLTATPFNNRPADIFALLKLFTIPKKSTLTLDGNLADRFDEYDNEFKKLAYINNYHNSPDSKKREKAKKYYKELFGEREIDIEKVSKRAKELSRKIKAVIEKVVIRRNRLDLKYYKDKIQMPEVRDPQEWFFELDEKQLNFYDEVIKAFYEPEEGGRFHGAIYIPIKYEKGYVPEEDNAGSPEENFIYLYQKNLYDFMRRLLVKRFESSFKAFYESLNNFIEIHKTALEFAKNTGKFILDRKLMEDLVDASDEEVEEELRKYQQDLEKGEINKKYHKIYEIDKFKEKEKFIRHIQEDIELFEELRQKVEELRLLEEDPKAKRLIEGIKEFLKNNKKVVVFTEYVDTAKHLKELLEREFNGKVLSAIGQISKRTQEEILKNFDAQYKDQEDKYHILITTDKLSEGINLNRAGVVINYDIPWNPVRVIQRVGRINRIGRKVYDEIFIVNFFPTEKGADIAKSREIAQTKMFMIHHVLGEDAKIFSPEEEPKPSELYRKLNTYQEEEESFFSKVKKEYEEILEKYPWVKQELEEMPRRIKVAKKGEKNELMVFIRRGKDLFVGYKDYSQNMPLEVSFEEVYEKIKASPEEKRRELSPEFWEHYQKVLSSHSFVIKRARSENSLESKAFNMVSTLLKMDELKEERKFLNALMEDLTEYRTLPEYVLSKITSWETVLNKPEELKNKIQELKADLGEDFLEKTKARFKEESQEVIIAVENQYE</sequence>
<dbReference type="Gene3D" id="3.30.870.10">
    <property type="entry name" value="Endonuclease Chain A"/>
    <property type="match status" value="1"/>
</dbReference>
<evidence type="ECO:0000259" key="4">
    <source>
        <dbReference type="PROSITE" id="PS51194"/>
    </source>
</evidence>
<dbReference type="EMBL" id="DSAC01000076">
    <property type="protein sequence ID" value="HHO74268.1"/>
    <property type="molecule type" value="Genomic_DNA"/>
</dbReference>
<dbReference type="CDD" id="cd18793">
    <property type="entry name" value="SF2_C_SNF"/>
    <property type="match status" value="1"/>
</dbReference>
<dbReference type="SMART" id="SM00487">
    <property type="entry name" value="DEXDc"/>
    <property type="match status" value="1"/>
</dbReference>
<dbReference type="InterPro" id="IPR000330">
    <property type="entry name" value="SNF2_N"/>
</dbReference>
<dbReference type="Pfam" id="PF00271">
    <property type="entry name" value="Helicase_C"/>
    <property type="match status" value="1"/>
</dbReference>
<feature type="domain" description="Helicase ATP-binding" evidence="3">
    <location>
        <begin position="265"/>
        <end position="405"/>
    </location>
</feature>
<feature type="domain" description="Helicase C-terminal" evidence="4">
    <location>
        <begin position="707"/>
        <end position="900"/>
    </location>
</feature>
<keyword evidence="1" id="KW-0378">Hydrolase</keyword>
<gene>
    <name evidence="5" type="ORF">ENN04_06495</name>
</gene>
<keyword evidence="5" id="KW-0347">Helicase</keyword>
<dbReference type="GO" id="GO:0005524">
    <property type="term" value="F:ATP binding"/>
    <property type="evidence" value="ECO:0007669"/>
    <property type="project" value="InterPro"/>
</dbReference>
<accession>A0A7C5WYU6</accession>
<dbReference type="Pfam" id="PF00176">
    <property type="entry name" value="SNF2-rel_dom"/>
    <property type="match status" value="1"/>
</dbReference>
<evidence type="ECO:0000256" key="1">
    <source>
        <dbReference type="ARBA" id="ARBA00022801"/>
    </source>
</evidence>
<keyword evidence="5" id="KW-0547">Nucleotide-binding</keyword>
<keyword evidence="5" id="KW-0067">ATP-binding</keyword>
<dbReference type="Pfam" id="PF13091">
    <property type="entry name" value="PLDc_2"/>
    <property type="match status" value="1"/>
</dbReference>
<comment type="caution">
    <text evidence="5">The sequence shown here is derived from an EMBL/GenBank/DDBJ whole genome shotgun (WGS) entry which is preliminary data.</text>
</comment>
<dbReference type="PANTHER" id="PTHR45766">
    <property type="entry name" value="DNA ANNEALING HELICASE AND ENDONUCLEASE ZRANB3 FAMILY MEMBER"/>
    <property type="match status" value="1"/>
</dbReference>
<dbReference type="InterPro" id="IPR027417">
    <property type="entry name" value="P-loop_NTPase"/>
</dbReference>
<dbReference type="InterPro" id="IPR014001">
    <property type="entry name" value="Helicase_ATP-bd"/>
</dbReference>
<evidence type="ECO:0000313" key="5">
    <source>
        <dbReference type="EMBL" id="HHO74268.1"/>
    </source>
</evidence>
<organism evidence="5">
    <name type="scientific">Thermocrinis ruber</name>
    <dbReference type="NCBI Taxonomy" id="75906"/>
    <lineage>
        <taxon>Bacteria</taxon>
        <taxon>Pseudomonadati</taxon>
        <taxon>Aquificota</taxon>
        <taxon>Aquificia</taxon>
        <taxon>Aquificales</taxon>
        <taxon>Aquificaceae</taxon>
        <taxon>Thermocrinis</taxon>
    </lineage>
</organism>
<dbReference type="InterPro" id="IPR049730">
    <property type="entry name" value="SNF2/RAD54-like_C"/>
</dbReference>
<dbReference type="PROSITE" id="PS51192">
    <property type="entry name" value="HELICASE_ATP_BIND_1"/>
    <property type="match status" value="1"/>
</dbReference>
<reference evidence="5" key="1">
    <citation type="journal article" date="2020" name="mSystems">
        <title>Genome- and Community-Level Interaction Insights into Carbon Utilization and Element Cycling Functions of Hydrothermarchaeota in Hydrothermal Sediment.</title>
        <authorList>
            <person name="Zhou Z."/>
            <person name="Liu Y."/>
            <person name="Xu W."/>
            <person name="Pan J."/>
            <person name="Luo Z.H."/>
            <person name="Li M."/>
        </authorList>
    </citation>
    <scope>NUCLEOTIDE SEQUENCE [LARGE SCALE GENOMIC DNA]</scope>
    <source>
        <strain evidence="5">SpSt-114</strain>
    </source>
</reference>
<dbReference type="GO" id="GO:0004386">
    <property type="term" value="F:helicase activity"/>
    <property type="evidence" value="ECO:0007669"/>
    <property type="project" value="UniProtKB-KW"/>
</dbReference>
<dbReference type="SUPFAM" id="SSF52540">
    <property type="entry name" value="P-loop containing nucleoside triphosphate hydrolases"/>
    <property type="match status" value="2"/>
</dbReference>